<feature type="transmembrane region" description="Helical" evidence="1">
    <location>
        <begin position="52"/>
        <end position="71"/>
    </location>
</feature>
<evidence type="ECO:0000313" key="2">
    <source>
        <dbReference type="EMBL" id="AZA88052.1"/>
    </source>
</evidence>
<evidence type="ECO:0000313" key="4">
    <source>
        <dbReference type="Proteomes" id="UP000274073"/>
    </source>
</evidence>
<evidence type="ECO:0000313" key="3">
    <source>
        <dbReference type="EMBL" id="AZA96613.1"/>
    </source>
</evidence>
<protein>
    <submittedName>
        <fullName evidence="2">Uncharacterized protein</fullName>
    </submittedName>
</protein>
<accession>A0AAD1DLX0</accession>
<evidence type="ECO:0000256" key="1">
    <source>
        <dbReference type="SAM" id="Phobius"/>
    </source>
</evidence>
<sequence length="206" mass="24183">MKKLRNYFKSYLQLFIVISILLIACSLIYPFLVNNYFNDWTQSGTFGDTFGALNAIFSALTFSGLIITLLIQREELSNQRTELVLQRQEMKDTRKEFLINRVTNLVYNQLERFEKNIENFSITHDETIYKGQNAIIFLYDNLNVTFRGVFDSHEEYVKAKKESVIANSVLLANNKSELNKFAHISYNSVKVLNDLLFYRFGNRRVR</sequence>
<dbReference type="EMBL" id="CP033912">
    <property type="protein sequence ID" value="AZA96613.1"/>
    <property type="molecule type" value="Genomic_DNA"/>
</dbReference>
<keyword evidence="1" id="KW-1133">Transmembrane helix</keyword>
<dbReference type="Proteomes" id="UP000274073">
    <property type="component" value="Chromosome"/>
</dbReference>
<dbReference type="AlphaFoldDB" id="A0AAD1DLX0"/>
<dbReference type="PROSITE" id="PS51257">
    <property type="entry name" value="PROKAR_LIPOPROTEIN"/>
    <property type="match status" value="1"/>
</dbReference>
<keyword evidence="1" id="KW-0472">Membrane</keyword>
<name>A0AAD1DLX0_9FLAO</name>
<reference evidence="4 5" key="1">
    <citation type="submission" date="2018-11" db="EMBL/GenBank/DDBJ databases">
        <title>Proposal to divide the Flavobacteriaceae and reorganize its genera based on Amino Acid Identity values calculated from whole genome sequences.</title>
        <authorList>
            <person name="Nicholson A.C."/>
            <person name="Gulvik C.A."/>
            <person name="Whitney A.M."/>
            <person name="Humrighouse B.W."/>
            <person name="Bell M."/>
            <person name="Holmes B."/>
            <person name="Steigerwalt A.G."/>
            <person name="Villarma A."/>
            <person name="Sheth M."/>
            <person name="Batra D."/>
            <person name="Pryor J."/>
            <person name="Bernardet J.-F."/>
            <person name="Hugo C."/>
            <person name="Kampfer P."/>
            <person name="Newman J."/>
            <person name="McQuiston J.R."/>
        </authorList>
    </citation>
    <scope>NUCLEOTIDE SEQUENCE [LARGE SCALE GENOMIC DNA]</scope>
    <source>
        <strain evidence="2 4">G0207</strain>
        <strain evidence="3 5">H5143</strain>
    </source>
</reference>
<feature type="transmembrane region" description="Helical" evidence="1">
    <location>
        <begin position="12"/>
        <end position="32"/>
    </location>
</feature>
<keyword evidence="5" id="KW-1185">Reference proteome</keyword>
<evidence type="ECO:0000313" key="5">
    <source>
        <dbReference type="Proteomes" id="UP000281741"/>
    </source>
</evidence>
<dbReference type="EMBL" id="CP033915">
    <property type="protein sequence ID" value="AZA88052.1"/>
    <property type="molecule type" value="Genomic_DNA"/>
</dbReference>
<proteinExistence type="predicted"/>
<keyword evidence="1" id="KW-0812">Transmembrane</keyword>
<dbReference type="RefSeq" id="WP_123855003.1">
    <property type="nucleotide sequence ID" value="NZ_CP033912.1"/>
</dbReference>
<dbReference type="Proteomes" id="UP000281741">
    <property type="component" value="Chromosome"/>
</dbReference>
<organism evidence="2 4">
    <name type="scientific">Chryseobacterium shandongense</name>
    <dbReference type="NCBI Taxonomy" id="1493872"/>
    <lineage>
        <taxon>Bacteria</taxon>
        <taxon>Pseudomonadati</taxon>
        <taxon>Bacteroidota</taxon>
        <taxon>Flavobacteriia</taxon>
        <taxon>Flavobacteriales</taxon>
        <taxon>Weeksellaceae</taxon>
        <taxon>Chryseobacterium group</taxon>
        <taxon>Chryseobacterium</taxon>
    </lineage>
</organism>
<gene>
    <name evidence="2" type="ORF">EG349_15200</name>
    <name evidence="3" type="ORF">EG353_13985</name>
</gene>